<comment type="caution">
    <text evidence="4">The sequence shown here is derived from an EMBL/GenBank/DDBJ whole genome shotgun (WGS) entry which is preliminary data.</text>
</comment>
<dbReference type="InterPro" id="IPR001608">
    <property type="entry name" value="Ala_racemase_N"/>
</dbReference>
<proteinExistence type="inferred from homology"/>
<evidence type="ECO:0000313" key="4">
    <source>
        <dbReference type="EMBL" id="KAH7032179.1"/>
    </source>
</evidence>
<dbReference type="EMBL" id="JAGTJR010000041">
    <property type="protein sequence ID" value="KAH7032179.1"/>
    <property type="molecule type" value="Genomic_DNA"/>
</dbReference>
<dbReference type="InterPro" id="IPR029066">
    <property type="entry name" value="PLP-binding_barrel"/>
</dbReference>
<dbReference type="Pfam" id="PF01168">
    <property type="entry name" value="Ala_racemase_N"/>
    <property type="match status" value="1"/>
</dbReference>
<dbReference type="Pfam" id="PF14031">
    <property type="entry name" value="D-ser_dehydrat"/>
    <property type="match status" value="1"/>
</dbReference>
<comment type="similarity">
    <text evidence="1">Belongs to the DSD1 family.</text>
</comment>
<feature type="domain" description="D-serine dehydratase-like" evidence="3">
    <location>
        <begin position="328"/>
        <end position="447"/>
    </location>
</feature>
<dbReference type="InterPro" id="IPR051466">
    <property type="entry name" value="D-amino_acid_metab_enzyme"/>
</dbReference>
<evidence type="ECO:0000313" key="5">
    <source>
        <dbReference type="Proteomes" id="UP000774617"/>
    </source>
</evidence>
<dbReference type="SUPFAM" id="SSF51419">
    <property type="entry name" value="PLP-binding barrel"/>
    <property type="match status" value="1"/>
</dbReference>
<gene>
    <name evidence="4" type="ORF">B0J12DRAFT_608335</name>
</gene>
<dbReference type="Proteomes" id="UP000774617">
    <property type="component" value="Unassembled WGS sequence"/>
</dbReference>
<keyword evidence="5" id="KW-1185">Reference proteome</keyword>
<protein>
    <submittedName>
        <fullName evidence="4">Serine dehydratase domain-containing protein</fullName>
    </submittedName>
</protein>
<reference evidence="4 5" key="1">
    <citation type="journal article" date="2021" name="Nat. Commun.">
        <title>Genetic determinants of endophytism in the Arabidopsis root mycobiome.</title>
        <authorList>
            <person name="Mesny F."/>
            <person name="Miyauchi S."/>
            <person name="Thiergart T."/>
            <person name="Pickel B."/>
            <person name="Atanasova L."/>
            <person name="Karlsson M."/>
            <person name="Huettel B."/>
            <person name="Barry K.W."/>
            <person name="Haridas S."/>
            <person name="Chen C."/>
            <person name="Bauer D."/>
            <person name="Andreopoulos W."/>
            <person name="Pangilinan J."/>
            <person name="LaButti K."/>
            <person name="Riley R."/>
            <person name="Lipzen A."/>
            <person name="Clum A."/>
            <person name="Drula E."/>
            <person name="Henrissat B."/>
            <person name="Kohler A."/>
            <person name="Grigoriev I.V."/>
            <person name="Martin F.M."/>
            <person name="Hacquard S."/>
        </authorList>
    </citation>
    <scope>NUCLEOTIDE SEQUENCE [LARGE SCALE GENOMIC DNA]</scope>
    <source>
        <strain evidence="4 5">MPI-SDFR-AT-0080</strain>
    </source>
</reference>
<evidence type="ECO:0000256" key="1">
    <source>
        <dbReference type="ARBA" id="ARBA00005323"/>
    </source>
</evidence>
<sequence>MSIPQALTPPIEDLRQFYVGKDISDVPKPAAILDVAIARRHCGSMLDAVRALGVGFRAHVKTHKTTQLARLQAGESPSAPAHFIASTLAEIEHLAPTLSGYIAAGRPTTILYGIPLAPSQAARLAALARQLGRASSVLVIVDHPSQLDALAHFSDIAGFPAGVYLKVDTGYHRAGVPASALNRGGMLERVVELERAGRAELVGLYSHSSLSYADSTAEAAMRSLAAEIEGCLEALKAHESVFAGRGDREITVSVGASPQVASIENFARREGALGTEVLRAALREVSTGLPGGLRTRLELHAGVYSVMDMQQLATNARTGLGGPEEEVALSVVAEVCSVYNGGEREKPEALVAVGTLGLGREPCPSYKGWGVVSRSAYASPAAEEPSRRLIVERISQEHAIVSWEDWAGEGGQESLLPIPLVIGQTVRIFPNHACVTGALYSWYLVVDSDDRLAGTKITDVWVRASGW</sequence>
<dbReference type="SMART" id="SM01119">
    <property type="entry name" value="D-ser_dehydrat"/>
    <property type="match status" value="1"/>
</dbReference>
<dbReference type="Gene3D" id="3.20.20.10">
    <property type="entry name" value="Alanine racemase"/>
    <property type="match status" value="1"/>
</dbReference>
<dbReference type="InterPro" id="IPR042208">
    <property type="entry name" value="D-ser_dehydrat-like_sf"/>
</dbReference>
<keyword evidence="2" id="KW-0456">Lyase</keyword>
<dbReference type="PANTHER" id="PTHR28004:SF2">
    <property type="entry name" value="D-SERINE DEHYDRATASE"/>
    <property type="match status" value="1"/>
</dbReference>
<dbReference type="Gene3D" id="2.40.37.20">
    <property type="entry name" value="D-serine dehydratase-like domain"/>
    <property type="match status" value="1"/>
</dbReference>
<name>A0ABQ8FZR3_9PEZI</name>
<evidence type="ECO:0000259" key="3">
    <source>
        <dbReference type="SMART" id="SM01119"/>
    </source>
</evidence>
<dbReference type="InterPro" id="IPR026956">
    <property type="entry name" value="D-ser_dehydrat-like_dom"/>
</dbReference>
<evidence type="ECO:0000256" key="2">
    <source>
        <dbReference type="ARBA" id="ARBA00023239"/>
    </source>
</evidence>
<dbReference type="PANTHER" id="PTHR28004">
    <property type="entry name" value="ZGC:162816-RELATED"/>
    <property type="match status" value="1"/>
</dbReference>
<accession>A0ABQ8FZR3</accession>
<organism evidence="4 5">
    <name type="scientific">Macrophomina phaseolina</name>
    <dbReference type="NCBI Taxonomy" id="35725"/>
    <lineage>
        <taxon>Eukaryota</taxon>
        <taxon>Fungi</taxon>
        <taxon>Dikarya</taxon>
        <taxon>Ascomycota</taxon>
        <taxon>Pezizomycotina</taxon>
        <taxon>Dothideomycetes</taxon>
        <taxon>Dothideomycetes incertae sedis</taxon>
        <taxon>Botryosphaeriales</taxon>
        <taxon>Botryosphaeriaceae</taxon>
        <taxon>Macrophomina</taxon>
    </lineage>
</organism>